<feature type="transmembrane region" description="Helical" evidence="8">
    <location>
        <begin position="125"/>
        <end position="153"/>
    </location>
</feature>
<evidence type="ECO:0000256" key="5">
    <source>
        <dbReference type="ARBA" id="ARBA00022989"/>
    </source>
</evidence>
<dbReference type="OrthoDB" id="9804300at2"/>
<dbReference type="SUPFAM" id="SSF81345">
    <property type="entry name" value="ABC transporter involved in vitamin B12 uptake, BtuC"/>
    <property type="match status" value="1"/>
</dbReference>
<evidence type="ECO:0000256" key="2">
    <source>
        <dbReference type="ARBA" id="ARBA00008034"/>
    </source>
</evidence>
<dbReference type="GO" id="GO:0010043">
    <property type="term" value="P:response to zinc ion"/>
    <property type="evidence" value="ECO:0007669"/>
    <property type="project" value="TreeGrafter"/>
</dbReference>
<dbReference type="Pfam" id="PF00950">
    <property type="entry name" value="ABC-3"/>
    <property type="match status" value="1"/>
</dbReference>
<dbReference type="GO" id="GO:0006826">
    <property type="term" value="P:iron ion transport"/>
    <property type="evidence" value="ECO:0007669"/>
    <property type="project" value="UniProtKB-KW"/>
</dbReference>
<dbReference type="KEGG" id="gai:IMCC3135_12125"/>
<dbReference type="Gene3D" id="1.10.3470.10">
    <property type="entry name" value="ABC transporter involved in vitamin B12 uptake, BtuC"/>
    <property type="match status" value="1"/>
</dbReference>
<dbReference type="GO" id="GO:0055085">
    <property type="term" value="P:transmembrane transport"/>
    <property type="evidence" value="ECO:0007669"/>
    <property type="project" value="InterPro"/>
</dbReference>
<keyword evidence="3" id="KW-0406">Ion transport</keyword>
<dbReference type="CDD" id="cd06550">
    <property type="entry name" value="TM_ABC_iron-siderophores_like"/>
    <property type="match status" value="1"/>
</dbReference>
<evidence type="ECO:0000256" key="3">
    <source>
        <dbReference type="ARBA" id="ARBA00022496"/>
    </source>
</evidence>
<keyword evidence="7" id="KW-0813">Transport</keyword>
<dbReference type="EMBL" id="CP018632">
    <property type="protein sequence ID" value="ASJ72513.1"/>
    <property type="molecule type" value="Genomic_DNA"/>
</dbReference>
<feature type="transmembrane region" description="Helical" evidence="8">
    <location>
        <begin position="51"/>
        <end position="84"/>
    </location>
</feature>
<comment type="similarity">
    <text evidence="2 7">Belongs to the ABC-3 integral membrane protein family.</text>
</comment>
<name>A0A2Z2NMR7_9GAMM</name>
<dbReference type="FunFam" id="1.10.3470.10:FF:000003">
    <property type="entry name" value="Iron ABC transporter permease SitD"/>
    <property type="match status" value="1"/>
</dbReference>
<keyword evidence="4 7" id="KW-0812">Transmembrane</keyword>
<dbReference type="GO" id="GO:0043190">
    <property type="term" value="C:ATP-binding cassette (ABC) transporter complex"/>
    <property type="evidence" value="ECO:0007669"/>
    <property type="project" value="InterPro"/>
</dbReference>
<evidence type="ECO:0000313" key="10">
    <source>
        <dbReference type="Proteomes" id="UP000250079"/>
    </source>
</evidence>
<feature type="transmembrane region" description="Helical" evidence="8">
    <location>
        <begin position="182"/>
        <end position="212"/>
    </location>
</feature>
<proteinExistence type="inferred from homology"/>
<dbReference type="InterPro" id="IPR001626">
    <property type="entry name" value="ABC_TroCD"/>
</dbReference>
<dbReference type="InterPro" id="IPR037294">
    <property type="entry name" value="ABC_BtuC-like"/>
</dbReference>
<dbReference type="AlphaFoldDB" id="A0A2Z2NMR7"/>
<evidence type="ECO:0000313" key="9">
    <source>
        <dbReference type="EMBL" id="ASJ72513.1"/>
    </source>
</evidence>
<comment type="subcellular location">
    <subcellularLocation>
        <location evidence="7">Cell membrane</location>
        <topology evidence="7">Multi-pass membrane protein</topology>
    </subcellularLocation>
    <subcellularLocation>
        <location evidence="1">Membrane</location>
        <topology evidence="1">Multi-pass membrane protein</topology>
    </subcellularLocation>
</comment>
<organism evidence="9 10">
    <name type="scientific">Granulosicoccus antarcticus IMCC3135</name>
    <dbReference type="NCBI Taxonomy" id="1192854"/>
    <lineage>
        <taxon>Bacteria</taxon>
        <taxon>Pseudomonadati</taxon>
        <taxon>Pseudomonadota</taxon>
        <taxon>Gammaproteobacteria</taxon>
        <taxon>Chromatiales</taxon>
        <taxon>Granulosicoccaceae</taxon>
        <taxon>Granulosicoccus</taxon>
    </lineage>
</organism>
<evidence type="ECO:0000256" key="1">
    <source>
        <dbReference type="ARBA" id="ARBA00004141"/>
    </source>
</evidence>
<feature type="transmembrane region" description="Helical" evidence="8">
    <location>
        <begin position="224"/>
        <end position="244"/>
    </location>
</feature>
<sequence length="285" mass="30662">MNFLTLLLEPFTLDFMQQAYIIALLVSISAGVLSCLLVLKGWSLMGDAVSHAVLPGIVIAYILNIPVLIGAFVTGMFCAVSTGYLTDNSRLKEDTVMGVVFSGLFALGIALFTKLDTGLHLHQVLFGDVLGVSWSDIALTAALTIPAFIIVIVKRRDLLVFAFDPQHARVVGLNTTLLHYGLLSILSLIIVASIKAVGIILVISVLIAPGAISYQLTRRFENMIWWSIVVAASTTIVGVTLSYHIDSAPAPTIVVLLSLVFVLVFLFGPQRGLLRKTAPLEQTTA</sequence>
<dbReference type="Proteomes" id="UP000250079">
    <property type="component" value="Chromosome"/>
</dbReference>
<keyword evidence="10" id="KW-1185">Reference proteome</keyword>
<keyword evidence="6 8" id="KW-0472">Membrane</keyword>
<dbReference type="PANTHER" id="PTHR30477">
    <property type="entry name" value="ABC-TRANSPORTER METAL-BINDING PROTEIN"/>
    <property type="match status" value="1"/>
</dbReference>
<evidence type="ECO:0000256" key="6">
    <source>
        <dbReference type="ARBA" id="ARBA00023136"/>
    </source>
</evidence>
<evidence type="ECO:0000256" key="8">
    <source>
        <dbReference type="SAM" id="Phobius"/>
    </source>
</evidence>
<feature type="transmembrane region" description="Helical" evidence="8">
    <location>
        <begin position="96"/>
        <end position="113"/>
    </location>
</feature>
<keyword evidence="5 8" id="KW-1133">Transmembrane helix</keyword>
<feature type="transmembrane region" description="Helical" evidence="8">
    <location>
        <begin position="20"/>
        <end position="39"/>
    </location>
</feature>
<keyword evidence="3" id="KW-0410">Iron transport</keyword>
<protein>
    <submittedName>
        <fullName evidence="9">Manganese transport system membrane protein MntB</fullName>
    </submittedName>
</protein>
<evidence type="ECO:0000256" key="7">
    <source>
        <dbReference type="RuleBase" id="RU003943"/>
    </source>
</evidence>
<feature type="transmembrane region" description="Helical" evidence="8">
    <location>
        <begin position="250"/>
        <end position="268"/>
    </location>
</feature>
<evidence type="ECO:0000256" key="4">
    <source>
        <dbReference type="ARBA" id="ARBA00022692"/>
    </source>
</evidence>
<reference evidence="9 10" key="1">
    <citation type="submission" date="2016-12" db="EMBL/GenBank/DDBJ databases">
        <authorList>
            <person name="Song W.-J."/>
            <person name="Kurnit D.M."/>
        </authorList>
    </citation>
    <scope>NUCLEOTIDE SEQUENCE [LARGE SCALE GENOMIC DNA]</scope>
    <source>
        <strain evidence="9 10">IMCC3135</strain>
    </source>
</reference>
<gene>
    <name evidence="9" type="primary">mntB_1</name>
    <name evidence="9" type="ORF">IMCC3135_12125</name>
</gene>
<keyword evidence="3" id="KW-0408">Iron</keyword>
<dbReference type="GO" id="GO:0071281">
    <property type="term" value="P:cellular response to iron ion"/>
    <property type="evidence" value="ECO:0007669"/>
    <property type="project" value="UniProtKB-ARBA"/>
</dbReference>
<dbReference type="PANTHER" id="PTHR30477:SF24">
    <property type="entry name" value="IRON TRANSPORT SYSTEM MEMBRANE PROTEIN HI_0359-RELATED"/>
    <property type="match status" value="1"/>
</dbReference>
<dbReference type="RefSeq" id="WP_088917818.1">
    <property type="nucleotide sequence ID" value="NZ_CP018632.1"/>
</dbReference>
<accession>A0A2Z2NMR7</accession>